<evidence type="ECO:0000259" key="3">
    <source>
        <dbReference type="SMART" id="SM00922"/>
    </source>
</evidence>
<evidence type="ECO:0000256" key="2">
    <source>
        <dbReference type="ARBA" id="ARBA00022723"/>
    </source>
</evidence>
<dbReference type="InterPro" id="IPR018110">
    <property type="entry name" value="Mandel_Rmase/mucon_lact_enz_CS"/>
</dbReference>
<dbReference type="PANTHER" id="PTHR48080">
    <property type="entry name" value="D-GALACTONATE DEHYDRATASE-RELATED"/>
    <property type="match status" value="1"/>
</dbReference>
<evidence type="ECO:0000313" key="5">
    <source>
        <dbReference type="Proteomes" id="UP000245202"/>
    </source>
</evidence>
<gene>
    <name evidence="4" type="ORF">PAT3040_03229</name>
</gene>
<dbReference type="InterPro" id="IPR036849">
    <property type="entry name" value="Enolase-like_C_sf"/>
</dbReference>
<evidence type="ECO:0000313" key="4">
    <source>
        <dbReference type="EMBL" id="GBG08641.1"/>
    </source>
</evidence>
<dbReference type="InterPro" id="IPR029017">
    <property type="entry name" value="Enolase-like_N"/>
</dbReference>
<dbReference type="Gene3D" id="3.20.20.120">
    <property type="entry name" value="Enolase-like C-terminal domain"/>
    <property type="match status" value="1"/>
</dbReference>
<dbReference type="SUPFAM" id="SSF54826">
    <property type="entry name" value="Enolase N-terminal domain-like"/>
    <property type="match status" value="1"/>
</dbReference>
<dbReference type="SFLD" id="SFLDS00001">
    <property type="entry name" value="Enolase"/>
    <property type="match status" value="1"/>
</dbReference>
<dbReference type="SFLD" id="SFLDG00180">
    <property type="entry name" value="muconate_cycloisomerase"/>
    <property type="match status" value="1"/>
</dbReference>
<evidence type="ECO:0000256" key="1">
    <source>
        <dbReference type="ARBA" id="ARBA00008031"/>
    </source>
</evidence>
<name>A0A2R5EZ26_9BACL</name>
<accession>A0A2R5EZ26</accession>
<comment type="caution">
    <text evidence="4">The sequence shown here is derived from an EMBL/GenBank/DDBJ whole genome shotgun (WGS) entry which is preliminary data.</text>
</comment>
<dbReference type="GO" id="GO:0046872">
    <property type="term" value="F:metal ion binding"/>
    <property type="evidence" value="ECO:0007669"/>
    <property type="project" value="UniProtKB-KW"/>
</dbReference>
<dbReference type="AlphaFoldDB" id="A0A2R5EZ26"/>
<keyword evidence="2" id="KW-0479">Metal-binding</keyword>
<reference evidence="4 5" key="1">
    <citation type="submission" date="2017-08" db="EMBL/GenBank/DDBJ databases">
        <title>Substantial Increase in Enzyme Production by Combined Drug-Resistance Mutations in Paenibacillus agaridevorans.</title>
        <authorList>
            <person name="Tanaka Y."/>
            <person name="Funane K."/>
            <person name="Hosaka T."/>
            <person name="Shiwa Y."/>
            <person name="Fujita N."/>
            <person name="Miyazaki T."/>
            <person name="Yoshikawa H."/>
            <person name="Murakami K."/>
            <person name="Kasahara K."/>
            <person name="Inaoka T."/>
            <person name="Hiraga Y."/>
            <person name="Ochi K."/>
        </authorList>
    </citation>
    <scope>NUCLEOTIDE SEQUENCE [LARGE SCALE GENOMIC DNA]</scope>
    <source>
        <strain evidence="4 5">T-3040</strain>
    </source>
</reference>
<dbReference type="InterPro" id="IPR013342">
    <property type="entry name" value="Mandelate_racemase_C"/>
</dbReference>
<dbReference type="GO" id="GO:0009063">
    <property type="term" value="P:amino acid catabolic process"/>
    <property type="evidence" value="ECO:0007669"/>
    <property type="project" value="InterPro"/>
</dbReference>
<dbReference type="Proteomes" id="UP000245202">
    <property type="component" value="Unassembled WGS sequence"/>
</dbReference>
<dbReference type="InterPro" id="IPR029065">
    <property type="entry name" value="Enolase_C-like"/>
</dbReference>
<dbReference type="RefSeq" id="WP_108993557.1">
    <property type="nucleotide sequence ID" value="NZ_BDQX01000171.1"/>
</dbReference>
<comment type="similarity">
    <text evidence="1">Belongs to the mandelate racemase/muconate lactonizing enzyme family.</text>
</comment>
<dbReference type="Pfam" id="PF02746">
    <property type="entry name" value="MR_MLE_N"/>
    <property type="match status" value="1"/>
</dbReference>
<dbReference type="PANTHER" id="PTHR48080:SF3">
    <property type="entry name" value="ENOLASE SUPERFAMILY MEMBER DDB_G0284701"/>
    <property type="match status" value="1"/>
</dbReference>
<dbReference type="CDD" id="cd03316">
    <property type="entry name" value="MR_like"/>
    <property type="match status" value="1"/>
</dbReference>
<dbReference type="PROSITE" id="PS00909">
    <property type="entry name" value="MR_MLE_2"/>
    <property type="match status" value="1"/>
</dbReference>
<feature type="domain" description="Mandelate racemase/muconate lactonizing enzyme C-terminal" evidence="3">
    <location>
        <begin position="140"/>
        <end position="236"/>
    </location>
</feature>
<organism evidence="4 5">
    <name type="scientific">Paenibacillus agaridevorans</name>
    <dbReference type="NCBI Taxonomy" id="171404"/>
    <lineage>
        <taxon>Bacteria</taxon>
        <taxon>Bacillati</taxon>
        <taxon>Bacillota</taxon>
        <taxon>Bacilli</taxon>
        <taxon>Bacillales</taxon>
        <taxon>Paenibacillaceae</taxon>
        <taxon>Paenibacillus</taxon>
    </lineage>
</organism>
<dbReference type="Pfam" id="PF13378">
    <property type="entry name" value="MR_MLE_C"/>
    <property type="match status" value="1"/>
</dbReference>
<dbReference type="EMBL" id="BDQX01000171">
    <property type="protein sequence ID" value="GBG08641.1"/>
    <property type="molecule type" value="Genomic_DNA"/>
</dbReference>
<dbReference type="InterPro" id="IPR034593">
    <property type="entry name" value="DgoD-like"/>
</dbReference>
<dbReference type="InterPro" id="IPR013341">
    <property type="entry name" value="Mandelate_racemase_N_dom"/>
</dbReference>
<dbReference type="SUPFAM" id="SSF51604">
    <property type="entry name" value="Enolase C-terminal domain-like"/>
    <property type="match status" value="1"/>
</dbReference>
<dbReference type="SMART" id="SM00922">
    <property type="entry name" value="MR_MLE"/>
    <property type="match status" value="1"/>
</dbReference>
<sequence length="386" mass="42717">MKITAVRTKAIKIPFFKGEVWSGGTRYSAPSLIIQIETDEGLIGIGESVGPTIPVIQTVVDKEFAPFLIGRDPMELESILHQLEEYSVNWKQIGYYGMAGVEMALLDLRGKILNTPAYNLLGGKCKSEVAFAGYIFIDKPEINAKEARQFVAAGYTELKLKVGRDIDLDEKRVKAVREAVGPAVKIRIDANQNWSVPTAIKAIRSMEKYELQMVEQPTRYDDIDGMAAVARAVDVPIIADEGCATFEDALRLIDKRACACFLVYPSEAGGILKAKQIVDLANEAGVWCVTGSWAETGIGTLGNVHLIASSRNFPFANDTHLNFMTGDLLREPLVFNQGKIALPHRPGFGIDLDLTKLDQYGNNFEREMVFYDPQNPEFQPRIGQIL</sequence>
<protein>
    <recommendedName>
        <fullName evidence="3">Mandelate racemase/muconate lactonizing enzyme C-terminal domain-containing protein</fullName>
    </recommendedName>
</protein>
<keyword evidence="5" id="KW-1185">Reference proteome</keyword>
<dbReference type="Gene3D" id="3.30.390.10">
    <property type="entry name" value="Enolase-like, N-terminal domain"/>
    <property type="match status" value="1"/>
</dbReference>
<proteinExistence type="inferred from homology"/>